<evidence type="ECO:0000256" key="1">
    <source>
        <dbReference type="SAM" id="Phobius"/>
    </source>
</evidence>
<protein>
    <recommendedName>
        <fullName evidence="2">DUF112 domain-containing protein</fullName>
    </recommendedName>
</protein>
<keyword evidence="4" id="KW-1185">Reference proteome</keyword>
<feature type="domain" description="DUF112" evidence="2">
    <location>
        <begin position="18"/>
        <end position="396"/>
    </location>
</feature>
<reference evidence="3" key="1">
    <citation type="journal article" date="2014" name="Int. J. Syst. Evol. Microbiol.">
        <title>Complete genome sequence of Corynebacterium casei LMG S-19264T (=DSM 44701T), isolated from a smear-ripened cheese.</title>
        <authorList>
            <consortium name="US DOE Joint Genome Institute (JGI-PGF)"/>
            <person name="Walter F."/>
            <person name="Albersmeier A."/>
            <person name="Kalinowski J."/>
            <person name="Ruckert C."/>
        </authorList>
    </citation>
    <scope>NUCLEOTIDE SEQUENCE</scope>
    <source>
        <strain evidence="3">JCM 19596</strain>
    </source>
</reference>
<keyword evidence="1" id="KW-0472">Membrane</keyword>
<evidence type="ECO:0000313" key="3">
    <source>
        <dbReference type="EMBL" id="GGL56725.1"/>
    </source>
</evidence>
<organism evidence="3 4">
    <name type="scientific">Halocalculus aciditolerans</name>
    <dbReference type="NCBI Taxonomy" id="1383812"/>
    <lineage>
        <taxon>Archaea</taxon>
        <taxon>Methanobacteriati</taxon>
        <taxon>Methanobacteriota</taxon>
        <taxon>Stenosarchaea group</taxon>
        <taxon>Halobacteria</taxon>
        <taxon>Halobacteriales</taxon>
        <taxon>Halobacteriaceae</taxon>
        <taxon>Halocalculus</taxon>
    </lineage>
</organism>
<dbReference type="PANTHER" id="PTHR42204:SF1">
    <property type="entry name" value="INTEGRAL MEMBRANE PROTEIN"/>
    <property type="match status" value="1"/>
</dbReference>
<comment type="caution">
    <text evidence="3">The sequence shown here is derived from an EMBL/GenBank/DDBJ whole genome shotgun (WGS) entry which is preliminary data.</text>
</comment>
<feature type="transmembrane region" description="Helical" evidence="1">
    <location>
        <begin position="231"/>
        <end position="264"/>
    </location>
</feature>
<proteinExistence type="predicted"/>
<evidence type="ECO:0000313" key="4">
    <source>
        <dbReference type="Proteomes" id="UP000607197"/>
    </source>
</evidence>
<name>A0A830FB17_9EURY</name>
<feature type="transmembrane region" description="Helical" evidence="1">
    <location>
        <begin position="140"/>
        <end position="158"/>
    </location>
</feature>
<reference evidence="3" key="2">
    <citation type="submission" date="2020-09" db="EMBL/GenBank/DDBJ databases">
        <authorList>
            <person name="Sun Q."/>
            <person name="Ohkuma M."/>
        </authorList>
    </citation>
    <scope>NUCLEOTIDE SEQUENCE</scope>
    <source>
        <strain evidence="3">JCM 19596</strain>
    </source>
</reference>
<feature type="transmembrane region" description="Helical" evidence="1">
    <location>
        <begin position="316"/>
        <end position="335"/>
    </location>
</feature>
<dbReference type="Pfam" id="PF01970">
    <property type="entry name" value="TctA"/>
    <property type="match status" value="1"/>
</dbReference>
<dbReference type="EMBL" id="BMPG01000002">
    <property type="protein sequence ID" value="GGL56725.1"/>
    <property type="molecule type" value="Genomic_DNA"/>
</dbReference>
<keyword evidence="1" id="KW-1133">Transmembrane helix</keyword>
<feature type="transmembrane region" description="Helical" evidence="1">
    <location>
        <begin position="167"/>
        <end position="187"/>
    </location>
</feature>
<feature type="transmembrane region" description="Helical" evidence="1">
    <location>
        <begin position="193"/>
        <end position="210"/>
    </location>
</feature>
<keyword evidence="1" id="KW-0812">Transmembrane</keyword>
<dbReference type="OrthoDB" id="53365at2157"/>
<dbReference type="InterPro" id="IPR002823">
    <property type="entry name" value="DUF112_TM"/>
</dbReference>
<sequence length="405" mass="40057">MVSGVVFTSEYALTATVLVAVAGGVSLGTLSGLTPGLHVNTLAVAAAATLPEMGLSRLVVGVVLLAAATTHSILDVVPALAVGVPDAAMAASTLPGHRLVLGGRGREAIRVSALGSASAVPLAFLLAWPMTRVMTALGPWVTAHRAALLVAVTCLLLAGEPTRTRRLVGLASTLLAGGLGVLALHGPLTTPNVLLPVFAGLFGVPILLAARHGGGPPPQDDARIDAAPRRLGVSAGVGVLAGGVVSYVAGISTGVAAVGALSALPDMDDRAYVATTSAVNTATALFALFALAATGDAHTGVLVAMTDAGVPIDLPVLLTACVLAAATAIPLLLALGDRALTAAARVDHRTLLATALTAIIALTAALCGPAGLLVLAAATLVGLLPQRLGARRIHLMSVLLIPLAL</sequence>
<evidence type="ECO:0000259" key="2">
    <source>
        <dbReference type="Pfam" id="PF01970"/>
    </source>
</evidence>
<gene>
    <name evidence="3" type="ORF">GCM10009039_13600</name>
</gene>
<dbReference type="RefSeq" id="WP_188977253.1">
    <property type="nucleotide sequence ID" value="NZ_BMPG01000002.1"/>
</dbReference>
<feature type="transmembrane region" description="Helical" evidence="1">
    <location>
        <begin position="355"/>
        <end position="384"/>
    </location>
</feature>
<dbReference type="AlphaFoldDB" id="A0A830FB17"/>
<accession>A0A830FB17</accession>
<feature type="transmembrane region" description="Helical" evidence="1">
    <location>
        <begin position="12"/>
        <end position="33"/>
    </location>
</feature>
<dbReference type="Proteomes" id="UP000607197">
    <property type="component" value="Unassembled WGS sequence"/>
</dbReference>
<feature type="transmembrane region" description="Helical" evidence="1">
    <location>
        <begin position="108"/>
        <end position="128"/>
    </location>
</feature>
<dbReference type="PANTHER" id="PTHR42204">
    <property type="entry name" value="INTEGRAL MEMBRANE PROTEIN"/>
    <property type="match status" value="1"/>
</dbReference>